<protein>
    <submittedName>
        <fullName evidence="1">Uncharacterized protein</fullName>
    </submittedName>
</protein>
<reference evidence="1 2" key="1">
    <citation type="submission" date="2024-04" db="EMBL/GenBank/DDBJ databases">
        <authorList>
            <person name="Waldvogel A.-M."/>
            <person name="Schoenle A."/>
        </authorList>
    </citation>
    <scope>NUCLEOTIDE SEQUENCE [LARGE SCALE GENOMIC DNA]</scope>
</reference>
<evidence type="ECO:0000313" key="1">
    <source>
        <dbReference type="EMBL" id="CAL1567457.1"/>
    </source>
</evidence>
<dbReference type="Proteomes" id="UP001497482">
    <property type="component" value="Chromosome 1"/>
</dbReference>
<dbReference type="AlphaFoldDB" id="A0AAV2IUL2"/>
<evidence type="ECO:0000313" key="2">
    <source>
        <dbReference type="Proteomes" id="UP001497482"/>
    </source>
</evidence>
<organism evidence="1 2">
    <name type="scientific">Knipowitschia caucasica</name>
    <name type="common">Caucasian dwarf goby</name>
    <name type="synonym">Pomatoschistus caucasicus</name>
    <dbReference type="NCBI Taxonomy" id="637954"/>
    <lineage>
        <taxon>Eukaryota</taxon>
        <taxon>Metazoa</taxon>
        <taxon>Chordata</taxon>
        <taxon>Craniata</taxon>
        <taxon>Vertebrata</taxon>
        <taxon>Euteleostomi</taxon>
        <taxon>Actinopterygii</taxon>
        <taxon>Neopterygii</taxon>
        <taxon>Teleostei</taxon>
        <taxon>Neoteleostei</taxon>
        <taxon>Acanthomorphata</taxon>
        <taxon>Gobiaria</taxon>
        <taxon>Gobiiformes</taxon>
        <taxon>Gobioidei</taxon>
        <taxon>Gobiidae</taxon>
        <taxon>Gobiinae</taxon>
        <taxon>Knipowitschia</taxon>
    </lineage>
</organism>
<sequence length="100" mass="10140">MPKVAAGVKLPASNLLHLLYCTSSAAPPLLHLLCCTSSAAPPLLHLLCCTSSSSPPPPAPPLPLRDPESASSPLAYIGVVSVLSLHSTRIEPVPAAGGRS</sequence>
<dbReference type="EMBL" id="OZ035823">
    <property type="protein sequence ID" value="CAL1567457.1"/>
    <property type="molecule type" value="Genomic_DNA"/>
</dbReference>
<gene>
    <name evidence="1" type="ORF">KC01_LOCUS265</name>
</gene>
<keyword evidence="2" id="KW-1185">Reference proteome</keyword>
<accession>A0AAV2IUL2</accession>
<name>A0AAV2IUL2_KNICA</name>
<proteinExistence type="predicted"/>